<dbReference type="SUPFAM" id="SSF51905">
    <property type="entry name" value="FAD/NAD(P)-binding domain"/>
    <property type="match status" value="2"/>
</dbReference>
<keyword evidence="5" id="KW-0809">Transit peptide</keyword>
<evidence type="ECO:0000313" key="13">
    <source>
        <dbReference type="Proteomes" id="UP000740926"/>
    </source>
</evidence>
<keyword evidence="13" id="KW-1185">Reference proteome</keyword>
<feature type="domain" description="External alternative NADH-ubiquinone oxidoreductase-like C-terminal" evidence="11">
    <location>
        <begin position="463"/>
        <end position="528"/>
    </location>
</feature>
<evidence type="ECO:0000256" key="1">
    <source>
        <dbReference type="ARBA" id="ARBA00005272"/>
    </source>
</evidence>
<accession>A0A9P6Z020</accession>
<protein>
    <recommendedName>
        <fullName evidence="2">NADH:ubiquinone reductase (non-electrogenic)</fullName>
        <ecNumber evidence="2">1.6.5.9</ecNumber>
    </recommendedName>
</protein>
<keyword evidence="6" id="KW-0560">Oxidoreductase</keyword>
<evidence type="ECO:0000259" key="11">
    <source>
        <dbReference type="Pfam" id="PF22366"/>
    </source>
</evidence>
<evidence type="ECO:0000259" key="10">
    <source>
        <dbReference type="Pfam" id="PF07992"/>
    </source>
</evidence>
<proteinExistence type="inferred from homology"/>
<dbReference type="PRINTS" id="PR00368">
    <property type="entry name" value="FADPNR"/>
</dbReference>
<dbReference type="Proteomes" id="UP000740926">
    <property type="component" value="Unassembled WGS sequence"/>
</dbReference>
<keyword evidence="7" id="KW-0520">NAD</keyword>
<dbReference type="Gene3D" id="3.50.50.100">
    <property type="match status" value="1"/>
</dbReference>
<evidence type="ECO:0000256" key="6">
    <source>
        <dbReference type="ARBA" id="ARBA00023002"/>
    </source>
</evidence>
<dbReference type="InterPro" id="IPR036188">
    <property type="entry name" value="FAD/NAD-bd_sf"/>
</dbReference>
<dbReference type="PANTHER" id="PTHR43706:SF47">
    <property type="entry name" value="EXTERNAL NADH-UBIQUINONE OXIDOREDUCTASE 1, MITOCHONDRIAL-RELATED"/>
    <property type="match status" value="1"/>
</dbReference>
<dbReference type="EC" id="1.6.5.9" evidence="2"/>
<evidence type="ECO:0000256" key="7">
    <source>
        <dbReference type="ARBA" id="ARBA00023027"/>
    </source>
</evidence>
<comment type="caution">
    <text evidence="12">The sequence shown here is derived from an EMBL/GenBank/DDBJ whole genome shotgun (WGS) entry which is preliminary data.</text>
</comment>
<sequence>MQTISKSFHGVKARRYLETVKPLNTRVTKNNNFSTTTVRSVPSLSVISSSIKYGAIAAVSYGAYKMYYWRHPRVQAPMDPDKKTIVVLGSGWASTSFLKDIDTKYYNLIVISPRNYFLFTPLLPSSTVGTVDLKSIIEPIRFTSRHKTRDIKVYEAECTRIDPENKTVMIKDVPSNKVKESERSVSYDYLVLGVGARNSTFGVQGVDRYGCFLKEAKDARKIHNRLMACVENAALPGQSPEEIKRLLHMVIVGGGATGIEYAAELHDFLIDDLRTWYPELADKVKISLVEALPSVLPQFSQKLIKYTEGNFRKQDITIHTKTMVKEVREKELVVKAPDDSIETIPYGLLVWATGNTTTPLVNDLIQKFPETQTHKKGLVVDDWMRLKGCEDIYAFGDATATRYAPTGQVASQQGKYLARYFKQLYIRQALEEQLKKGLGEKEKEKVEKKFERVKEIKPFHYSHHGSLCYIGSEKAIADLPLGPLGNLASGGAATFVFWRSAYLSNLFSFRNKILVLMDWIKKTALSRDISKT</sequence>
<dbReference type="PANTHER" id="PTHR43706">
    <property type="entry name" value="NADH DEHYDROGENASE"/>
    <property type="match status" value="1"/>
</dbReference>
<name>A0A9P6Z020_9FUNG</name>
<dbReference type="EMBL" id="JAANIU010001261">
    <property type="protein sequence ID" value="KAG1567986.1"/>
    <property type="molecule type" value="Genomic_DNA"/>
</dbReference>
<evidence type="ECO:0000256" key="3">
    <source>
        <dbReference type="ARBA" id="ARBA00022630"/>
    </source>
</evidence>
<evidence type="ECO:0000256" key="8">
    <source>
        <dbReference type="ARBA" id="ARBA00047599"/>
    </source>
</evidence>
<feature type="domain" description="FAD/NAD(P)-binding" evidence="10">
    <location>
        <begin position="84"/>
        <end position="414"/>
    </location>
</feature>
<reference evidence="12 13" key="1">
    <citation type="journal article" date="2020" name="Microb. Genom.">
        <title>Genetic diversity of clinical and environmental Mucorales isolates obtained from an investigation of mucormycosis cases among solid organ transplant recipients.</title>
        <authorList>
            <person name="Nguyen M.H."/>
            <person name="Kaul D."/>
            <person name="Muto C."/>
            <person name="Cheng S.J."/>
            <person name="Richter R.A."/>
            <person name="Bruno V.M."/>
            <person name="Liu G."/>
            <person name="Beyhan S."/>
            <person name="Sundermann A.J."/>
            <person name="Mounaud S."/>
            <person name="Pasculle A.W."/>
            <person name="Nierman W.C."/>
            <person name="Driscoll E."/>
            <person name="Cumbie R."/>
            <person name="Clancy C.J."/>
            <person name="Dupont C.L."/>
        </authorList>
    </citation>
    <scope>NUCLEOTIDE SEQUENCE [LARGE SCALE GENOMIC DNA]</scope>
    <source>
        <strain evidence="12 13">GL24</strain>
    </source>
</reference>
<evidence type="ECO:0000256" key="9">
    <source>
        <dbReference type="ARBA" id="ARBA00049010"/>
    </source>
</evidence>
<dbReference type="GO" id="GO:0005739">
    <property type="term" value="C:mitochondrion"/>
    <property type="evidence" value="ECO:0007669"/>
    <property type="project" value="UniProtKB-ARBA"/>
</dbReference>
<evidence type="ECO:0000256" key="5">
    <source>
        <dbReference type="ARBA" id="ARBA00022946"/>
    </source>
</evidence>
<dbReference type="Pfam" id="PF22366">
    <property type="entry name" value="NDH2_C"/>
    <property type="match status" value="1"/>
</dbReference>
<dbReference type="AlphaFoldDB" id="A0A9P6Z020"/>
<dbReference type="Pfam" id="PF07992">
    <property type="entry name" value="Pyr_redox_2"/>
    <property type="match status" value="1"/>
</dbReference>
<evidence type="ECO:0000256" key="2">
    <source>
        <dbReference type="ARBA" id="ARBA00012637"/>
    </source>
</evidence>
<dbReference type="GO" id="GO:0050136">
    <property type="term" value="F:NADH dehydrogenase (quinone) (non-electrogenic) activity"/>
    <property type="evidence" value="ECO:0007669"/>
    <property type="project" value="UniProtKB-EC"/>
</dbReference>
<evidence type="ECO:0000313" key="12">
    <source>
        <dbReference type="EMBL" id="KAG1567986.1"/>
    </source>
</evidence>
<comment type="catalytic activity">
    <reaction evidence="8">
        <text>a quinone + NADH + H(+) = a quinol + NAD(+)</text>
        <dbReference type="Rhea" id="RHEA:46160"/>
        <dbReference type="ChEBI" id="CHEBI:15378"/>
        <dbReference type="ChEBI" id="CHEBI:24646"/>
        <dbReference type="ChEBI" id="CHEBI:57540"/>
        <dbReference type="ChEBI" id="CHEBI:57945"/>
        <dbReference type="ChEBI" id="CHEBI:132124"/>
        <dbReference type="EC" id="1.6.5.9"/>
    </reaction>
</comment>
<organism evidence="12 13">
    <name type="scientific">Rhizopus delemar</name>
    <dbReference type="NCBI Taxonomy" id="936053"/>
    <lineage>
        <taxon>Eukaryota</taxon>
        <taxon>Fungi</taxon>
        <taxon>Fungi incertae sedis</taxon>
        <taxon>Mucoromycota</taxon>
        <taxon>Mucoromycotina</taxon>
        <taxon>Mucoromycetes</taxon>
        <taxon>Mucorales</taxon>
        <taxon>Mucorineae</taxon>
        <taxon>Rhizopodaceae</taxon>
        <taxon>Rhizopus</taxon>
    </lineage>
</organism>
<dbReference type="InterPro" id="IPR045024">
    <property type="entry name" value="NDH-2"/>
</dbReference>
<dbReference type="InterPro" id="IPR023753">
    <property type="entry name" value="FAD/NAD-binding_dom"/>
</dbReference>
<keyword evidence="3" id="KW-0285">Flavoprotein</keyword>
<keyword evidence="4" id="KW-0274">FAD</keyword>
<gene>
    <name evidence="12" type="ORF">G6F50_007710</name>
</gene>
<comment type="catalytic activity">
    <reaction evidence="9">
        <text>a ubiquinone + NADH + H(+) = a ubiquinol + NAD(+)</text>
        <dbReference type="Rhea" id="RHEA:23152"/>
        <dbReference type="Rhea" id="RHEA-COMP:9565"/>
        <dbReference type="Rhea" id="RHEA-COMP:9566"/>
        <dbReference type="ChEBI" id="CHEBI:15378"/>
        <dbReference type="ChEBI" id="CHEBI:16389"/>
        <dbReference type="ChEBI" id="CHEBI:17976"/>
        <dbReference type="ChEBI" id="CHEBI:57540"/>
        <dbReference type="ChEBI" id="CHEBI:57945"/>
    </reaction>
</comment>
<dbReference type="InterPro" id="IPR054585">
    <property type="entry name" value="NDH2-like_C"/>
</dbReference>
<evidence type="ECO:0000256" key="4">
    <source>
        <dbReference type="ARBA" id="ARBA00022827"/>
    </source>
</evidence>
<comment type="similarity">
    <text evidence="1">Belongs to the NADH dehydrogenase family.</text>
</comment>